<gene>
    <name evidence="10" type="primary">dcp</name>
    <name evidence="10" type="ORF">GCM10007894_13460</name>
</gene>
<dbReference type="FunFam" id="3.40.390.10:FF:000009">
    <property type="entry name" value="Oligopeptidase A"/>
    <property type="match status" value="1"/>
</dbReference>
<dbReference type="GO" id="GO:0004222">
    <property type="term" value="F:metalloendopeptidase activity"/>
    <property type="evidence" value="ECO:0007669"/>
    <property type="project" value="InterPro"/>
</dbReference>
<evidence type="ECO:0000256" key="3">
    <source>
        <dbReference type="ARBA" id="ARBA00022723"/>
    </source>
</evidence>
<evidence type="ECO:0000256" key="2">
    <source>
        <dbReference type="ARBA" id="ARBA00022670"/>
    </source>
</evidence>
<proteinExistence type="inferred from homology"/>
<evidence type="ECO:0000256" key="1">
    <source>
        <dbReference type="ARBA" id="ARBA00006040"/>
    </source>
</evidence>
<organism evidence="10 11">
    <name type="scientific">Paraferrimonas haliotis</name>
    <dbReference type="NCBI Taxonomy" id="2013866"/>
    <lineage>
        <taxon>Bacteria</taxon>
        <taxon>Pseudomonadati</taxon>
        <taxon>Pseudomonadota</taxon>
        <taxon>Gammaproteobacteria</taxon>
        <taxon>Alteromonadales</taxon>
        <taxon>Ferrimonadaceae</taxon>
        <taxon>Paraferrimonas</taxon>
    </lineage>
</organism>
<evidence type="ECO:0000256" key="7">
    <source>
        <dbReference type="RuleBase" id="RU003435"/>
    </source>
</evidence>
<dbReference type="Gene3D" id="1.10.1370.10">
    <property type="entry name" value="Neurolysin, domain 3"/>
    <property type="match status" value="1"/>
</dbReference>
<dbReference type="RefSeq" id="WP_095497077.1">
    <property type="nucleotide sequence ID" value="NZ_BSPO01000002.1"/>
</dbReference>
<dbReference type="InterPro" id="IPR045090">
    <property type="entry name" value="Pept_M3A_M3B"/>
</dbReference>
<comment type="similarity">
    <text evidence="1 7">Belongs to the peptidase M3 family.</text>
</comment>
<evidence type="ECO:0000313" key="10">
    <source>
        <dbReference type="EMBL" id="GLS83369.1"/>
    </source>
</evidence>
<keyword evidence="5 7" id="KW-0862">Zinc</keyword>
<evidence type="ECO:0000256" key="6">
    <source>
        <dbReference type="ARBA" id="ARBA00023049"/>
    </source>
</evidence>
<dbReference type="SUPFAM" id="SSF55486">
    <property type="entry name" value="Metalloproteases ('zincins'), catalytic domain"/>
    <property type="match status" value="1"/>
</dbReference>
<keyword evidence="2 7" id="KW-0645">Protease</keyword>
<dbReference type="GO" id="GO:0005829">
    <property type="term" value="C:cytosol"/>
    <property type="evidence" value="ECO:0007669"/>
    <property type="project" value="TreeGrafter"/>
</dbReference>
<sequence>MYLKTALALSVAFALSACSSNSSDDASQQATDSVSATALAASNPFAKDSSLQYQAPDFTVIKKEHFKPAFEVGMQEHLAEINAIAEQSDAATFDNTVLAMEKSGKLLGRVSSVFFNLSGSNSDDEIRAIQGEMAPKLSAHNDDIYLNDKLFQRVKSVYEGLGQSDLDSESKRLVEVYYKRFVQAGAKLTAEQKAQIRELNAQEAKLTNEFAQRVLALGGERAVLVDDVAELKGLSDAQIGSLAKRASDAGHDGKYLIPLVNTTRQDIMASIEDRELRQRIWEASAYRGLEGENETASIAAKLAQLRVKKAKLLGFNNWAEYRMNNAMAQKPENVRNMLASMVPAVVKNATKEAEAIKKMMKSEGTEHALQPWDWAYYAEKVRQKEYAIDEAEVKQYFEFNSVLEKGVFFTMNKLYGITFKARPDLPVYHPDVKAYEVFDADGTSIAIFYGDYFARTGKRGGAWMNSFVRQSKFDGTTPVIVNVMNIPKGAEGQPTLVSYDNVTTMFHEMGHALHGMFSDVNYRSLAGTAVSRDYVEFPSTFEEDWAQNPEVLANYAKHYKTGEAIPKALLDKIIKSRSFNQGYDTLEYMAAALVDLEWHSLEDDTLITDVKGFEQKALEKNGVAVPAIPPRYKSTYFSHIFAGGYSASYYAYLWSEILAADAFAYMQTTGGLTRENGDNYRKNILSVGNTRPPMESYKAFRGQEPTTDALLKRRGIN</sequence>
<dbReference type="Proteomes" id="UP001157439">
    <property type="component" value="Unassembled WGS sequence"/>
</dbReference>
<evidence type="ECO:0000256" key="5">
    <source>
        <dbReference type="ARBA" id="ARBA00022833"/>
    </source>
</evidence>
<comment type="cofactor">
    <cofactor evidence="7">
        <name>Zn(2+)</name>
        <dbReference type="ChEBI" id="CHEBI:29105"/>
    </cofactor>
    <text evidence="7">Binds 1 zinc ion.</text>
</comment>
<feature type="signal peptide" evidence="8">
    <location>
        <begin position="1"/>
        <end position="22"/>
    </location>
</feature>
<dbReference type="InterPro" id="IPR024077">
    <property type="entry name" value="Neurolysin/TOP_dom2"/>
</dbReference>
<keyword evidence="11" id="KW-1185">Reference proteome</keyword>
<dbReference type="GO" id="GO:0004180">
    <property type="term" value="F:carboxypeptidase activity"/>
    <property type="evidence" value="ECO:0007669"/>
    <property type="project" value="UniProtKB-KW"/>
</dbReference>
<evidence type="ECO:0000256" key="4">
    <source>
        <dbReference type="ARBA" id="ARBA00022801"/>
    </source>
</evidence>
<feature type="chain" id="PRO_5041379793" evidence="8">
    <location>
        <begin position="23"/>
        <end position="717"/>
    </location>
</feature>
<dbReference type="PROSITE" id="PS51257">
    <property type="entry name" value="PROKAR_LIPOPROTEIN"/>
    <property type="match status" value="1"/>
</dbReference>
<protein>
    <submittedName>
        <fullName evidence="10">Dipeptidyl carboxypeptidase II</fullName>
    </submittedName>
</protein>
<dbReference type="Pfam" id="PF01432">
    <property type="entry name" value="Peptidase_M3"/>
    <property type="match status" value="1"/>
</dbReference>
<dbReference type="PANTHER" id="PTHR43660">
    <property type="entry name" value="DIPEPTIDYL CARBOXYPEPTIDASE"/>
    <property type="match status" value="1"/>
</dbReference>
<dbReference type="Gene3D" id="1.10.1370.40">
    <property type="match status" value="1"/>
</dbReference>
<dbReference type="PANTHER" id="PTHR43660:SF1">
    <property type="entry name" value="DIPEPTIDYL CARBOXYPEPTIDASE"/>
    <property type="match status" value="1"/>
</dbReference>
<dbReference type="CDD" id="cd06456">
    <property type="entry name" value="M3A_DCP"/>
    <property type="match status" value="1"/>
</dbReference>
<dbReference type="GO" id="GO:0006508">
    <property type="term" value="P:proteolysis"/>
    <property type="evidence" value="ECO:0007669"/>
    <property type="project" value="UniProtKB-KW"/>
</dbReference>
<dbReference type="InterPro" id="IPR034005">
    <property type="entry name" value="M3A_DCP"/>
</dbReference>
<comment type="caution">
    <text evidence="10">The sequence shown here is derived from an EMBL/GenBank/DDBJ whole genome shotgun (WGS) entry which is preliminary data.</text>
</comment>
<keyword evidence="3 7" id="KW-0479">Metal-binding</keyword>
<dbReference type="InterPro" id="IPR001567">
    <property type="entry name" value="Pept_M3A_M3B_dom"/>
</dbReference>
<dbReference type="AlphaFoldDB" id="A0AA37TLJ2"/>
<dbReference type="InterPro" id="IPR024079">
    <property type="entry name" value="MetalloPept_cat_dom_sf"/>
</dbReference>
<reference evidence="10 11" key="1">
    <citation type="journal article" date="2014" name="Int. J. Syst. Evol. Microbiol.">
        <title>Complete genome sequence of Corynebacterium casei LMG S-19264T (=DSM 44701T), isolated from a smear-ripened cheese.</title>
        <authorList>
            <consortium name="US DOE Joint Genome Institute (JGI-PGF)"/>
            <person name="Walter F."/>
            <person name="Albersmeier A."/>
            <person name="Kalinowski J."/>
            <person name="Ruckert C."/>
        </authorList>
    </citation>
    <scope>NUCLEOTIDE SEQUENCE [LARGE SCALE GENOMIC DNA]</scope>
    <source>
        <strain evidence="10 11">NBRC 112785</strain>
    </source>
</reference>
<dbReference type="EMBL" id="BSPO01000002">
    <property type="protein sequence ID" value="GLS83369.1"/>
    <property type="molecule type" value="Genomic_DNA"/>
</dbReference>
<keyword evidence="10" id="KW-0121">Carboxypeptidase</keyword>
<dbReference type="Gene3D" id="3.40.390.10">
    <property type="entry name" value="Collagenase (Catalytic Domain)"/>
    <property type="match status" value="1"/>
</dbReference>
<keyword evidence="8" id="KW-0732">Signal</keyword>
<evidence type="ECO:0000256" key="8">
    <source>
        <dbReference type="SAM" id="SignalP"/>
    </source>
</evidence>
<accession>A0AA37TLJ2</accession>
<name>A0AA37TLJ2_9GAMM</name>
<dbReference type="GO" id="GO:0046872">
    <property type="term" value="F:metal ion binding"/>
    <property type="evidence" value="ECO:0007669"/>
    <property type="project" value="UniProtKB-UniRule"/>
</dbReference>
<feature type="domain" description="Peptidase M3A/M3B catalytic" evidence="9">
    <location>
        <begin position="268"/>
        <end position="715"/>
    </location>
</feature>
<keyword evidence="6 7" id="KW-0482">Metalloprotease</keyword>
<evidence type="ECO:0000259" key="9">
    <source>
        <dbReference type="Pfam" id="PF01432"/>
    </source>
</evidence>
<keyword evidence="4 7" id="KW-0378">Hydrolase</keyword>
<evidence type="ECO:0000313" key="11">
    <source>
        <dbReference type="Proteomes" id="UP001157439"/>
    </source>
</evidence>